<evidence type="ECO:0000256" key="1">
    <source>
        <dbReference type="SAM" id="MobiDB-lite"/>
    </source>
</evidence>
<protein>
    <submittedName>
        <fullName evidence="2">Uncharacterized protein</fullName>
    </submittedName>
</protein>
<evidence type="ECO:0000313" key="2">
    <source>
        <dbReference type="EMBL" id="URE39829.1"/>
    </source>
</evidence>
<proteinExistence type="predicted"/>
<sequence>PPRLQLPRRRRPRPPLLHLPRVLPDLLWRRRLRHRGAAGGGAPLLRDHVGGAATVAGGDTTDLRRAPPARALQLPGLRPGTGLPDVGGHERGRHHLVPGGGSRVVRVGAQDLPDAAGAPRQVPDADGRGGQAAAGVSEGGGVPAGSRGWHIGATAERRVPAGAGGAAAGGVRAGVGRGDDRRSQGVLPVGAGADGGDLLGEGDGAGAAGGGRHRRVPPRRGSEGGEGVRAGVPLQEATGGRHRAAMALQDPAGESQRDHHRRDLLLICYFSHASFLYLLDLLSSCTARLLPAAVQAGRFCFEIDGLLPDLMDTNGL</sequence>
<feature type="compositionally biased region" description="Gly residues" evidence="1">
    <location>
        <begin position="128"/>
        <end position="143"/>
    </location>
</feature>
<name>A0A9E7L6R1_9LILI</name>
<organism evidence="2 3">
    <name type="scientific">Musa troglodytarum</name>
    <name type="common">fe'i banana</name>
    <dbReference type="NCBI Taxonomy" id="320322"/>
    <lineage>
        <taxon>Eukaryota</taxon>
        <taxon>Viridiplantae</taxon>
        <taxon>Streptophyta</taxon>
        <taxon>Embryophyta</taxon>
        <taxon>Tracheophyta</taxon>
        <taxon>Spermatophyta</taxon>
        <taxon>Magnoliopsida</taxon>
        <taxon>Liliopsida</taxon>
        <taxon>Zingiberales</taxon>
        <taxon>Musaceae</taxon>
        <taxon>Musa</taxon>
    </lineage>
</organism>
<reference evidence="2" key="1">
    <citation type="submission" date="2022-05" db="EMBL/GenBank/DDBJ databases">
        <title>The Musa troglodytarum L. genome provides insights into the mechanism of non-climacteric behaviour and enrichment of carotenoids.</title>
        <authorList>
            <person name="Wang J."/>
        </authorList>
    </citation>
    <scope>NUCLEOTIDE SEQUENCE</scope>
    <source>
        <tissue evidence="2">Leaf</tissue>
    </source>
</reference>
<feature type="compositionally biased region" description="Gly residues" evidence="1">
    <location>
        <begin position="192"/>
        <end position="210"/>
    </location>
</feature>
<dbReference type="AlphaFoldDB" id="A0A9E7L6R1"/>
<dbReference type="Proteomes" id="UP001055439">
    <property type="component" value="Chromosome 8"/>
</dbReference>
<keyword evidence="3" id="KW-1185">Reference proteome</keyword>
<gene>
    <name evidence="2" type="ORF">MUK42_07370</name>
</gene>
<dbReference type="EMBL" id="CP097510">
    <property type="protein sequence ID" value="URE39829.1"/>
    <property type="molecule type" value="Genomic_DNA"/>
</dbReference>
<feature type="non-terminal residue" evidence="2">
    <location>
        <position position="1"/>
    </location>
</feature>
<feature type="region of interest" description="Disordered" evidence="1">
    <location>
        <begin position="114"/>
        <end position="148"/>
    </location>
</feature>
<evidence type="ECO:0000313" key="3">
    <source>
        <dbReference type="Proteomes" id="UP001055439"/>
    </source>
</evidence>
<accession>A0A9E7L6R1</accession>
<feature type="region of interest" description="Disordered" evidence="1">
    <location>
        <begin position="160"/>
        <end position="230"/>
    </location>
</feature>
<feature type="compositionally biased region" description="Gly residues" evidence="1">
    <location>
        <begin position="162"/>
        <end position="176"/>
    </location>
</feature>